<dbReference type="SMART" id="SM00727">
    <property type="entry name" value="STI1"/>
    <property type="match status" value="1"/>
</dbReference>
<feature type="domain" description="STI1" evidence="7">
    <location>
        <begin position="264"/>
        <end position="303"/>
    </location>
</feature>
<dbReference type="PANTHER" id="PTHR22904">
    <property type="entry name" value="TPR REPEAT CONTAINING PROTEIN"/>
    <property type="match status" value="1"/>
</dbReference>
<dbReference type="GO" id="GO:0005737">
    <property type="term" value="C:cytoplasm"/>
    <property type="evidence" value="ECO:0007669"/>
    <property type="project" value="UniProtKB-SubCell"/>
</dbReference>
<dbReference type="Gene3D" id="1.10.260.100">
    <property type="match status" value="1"/>
</dbReference>
<keyword evidence="8" id="KW-1185">Reference proteome</keyword>
<feature type="repeat" description="TPR" evidence="6">
    <location>
        <begin position="135"/>
        <end position="168"/>
    </location>
</feature>
<name>A0A915MQI8_MELJA</name>
<evidence type="ECO:0000256" key="4">
    <source>
        <dbReference type="ARBA" id="ARBA00022803"/>
    </source>
</evidence>
<evidence type="ECO:0000313" key="8">
    <source>
        <dbReference type="Proteomes" id="UP000887561"/>
    </source>
</evidence>
<dbReference type="SUPFAM" id="SSF48452">
    <property type="entry name" value="TPR-like"/>
    <property type="match status" value="2"/>
</dbReference>
<dbReference type="Proteomes" id="UP000887561">
    <property type="component" value="Unplaced"/>
</dbReference>
<dbReference type="Pfam" id="PF17830">
    <property type="entry name" value="STI1-HOP_DP"/>
    <property type="match status" value="1"/>
</dbReference>
<evidence type="ECO:0000256" key="3">
    <source>
        <dbReference type="ARBA" id="ARBA00022737"/>
    </source>
</evidence>
<dbReference type="InterPro" id="IPR013105">
    <property type="entry name" value="TPR_2"/>
</dbReference>
<dbReference type="PANTHER" id="PTHR22904:SF523">
    <property type="entry name" value="STRESS-INDUCED-PHOSPHOPROTEIN 1"/>
    <property type="match status" value="1"/>
</dbReference>
<keyword evidence="4 6" id="KW-0802">TPR repeat</keyword>
<dbReference type="Pfam" id="PF13181">
    <property type="entry name" value="TPR_8"/>
    <property type="match status" value="1"/>
</dbReference>
<evidence type="ECO:0000256" key="6">
    <source>
        <dbReference type="PROSITE-ProRule" id="PRU00339"/>
    </source>
</evidence>
<dbReference type="FunFam" id="1.25.40.10:FF:000010">
    <property type="entry name" value="Stress-induced phosphoprotein 1"/>
    <property type="match status" value="1"/>
</dbReference>
<dbReference type="AlphaFoldDB" id="A0A915MQI8"/>
<evidence type="ECO:0000313" key="9">
    <source>
        <dbReference type="WBParaSite" id="scaffold4560_cov350.g8335"/>
    </source>
</evidence>
<dbReference type="InterPro" id="IPR041243">
    <property type="entry name" value="STI1/HOP_DP"/>
</dbReference>
<accession>A0A915MQI8</accession>
<dbReference type="PROSITE" id="PS50005">
    <property type="entry name" value="TPR"/>
    <property type="match status" value="4"/>
</dbReference>
<dbReference type="WBParaSite" id="scaffold4560_cov350.g8335">
    <property type="protein sequence ID" value="scaffold4560_cov350.g8335"/>
    <property type="gene ID" value="scaffold4560_cov350.g8335"/>
</dbReference>
<keyword evidence="3" id="KW-0677">Repeat</keyword>
<feature type="repeat" description="TPR" evidence="6">
    <location>
        <begin position="75"/>
        <end position="108"/>
    </location>
</feature>
<dbReference type="FunFam" id="1.25.40.10:FF:000027">
    <property type="entry name" value="stress-induced-phosphoprotein 1 isoform X1"/>
    <property type="match status" value="1"/>
</dbReference>
<dbReference type="SMART" id="SM00028">
    <property type="entry name" value="TPR"/>
    <property type="match status" value="5"/>
</dbReference>
<dbReference type="InterPro" id="IPR011990">
    <property type="entry name" value="TPR-like_helical_dom_sf"/>
</dbReference>
<feature type="repeat" description="TPR" evidence="6">
    <location>
        <begin position="203"/>
        <end position="236"/>
    </location>
</feature>
<dbReference type="GO" id="GO:0051879">
    <property type="term" value="F:Hsp90 protein binding"/>
    <property type="evidence" value="ECO:0007669"/>
    <property type="project" value="TreeGrafter"/>
</dbReference>
<dbReference type="InterPro" id="IPR006636">
    <property type="entry name" value="STI1_HS-bd"/>
</dbReference>
<dbReference type="PROSITE" id="PS50293">
    <property type="entry name" value="TPR_REGION"/>
    <property type="match status" value="1"/>
</dbReference>
<organism evidence="8 9">
    <name type="scientific">Meloidogyne javanica</name>
    <name type="common">Root-knot nematode worm</name>
    <dbReference type="NCBI Taxonomy" id="6303"/>
    <lineage>
        <taxon>Eukaryota</taxon>
        <taxon>Metazoa</taxon>
        <taxon>Ecdysozoa</taxon>
        <taxon>Nematoda</taxon>
        <taxon>Chromadorea</taxon>
        <taxon>Rhabditida</taxon>
        <taxon>Tylenchina</taxon>
        <taxon>Tylenchomorpha</taxon>
        <taxon>Tylenchoidea</taxon>
        <taxon>Meloidogynidae</taxon>
        <taxon>Meloidogyninae</taxon>
        <taxon>Meloidogyne</taxon>
        <taxon>Meloidogyne incognita group</taxon>
    </lineage>
</organism>
<dbReference type="InterPro" id="IPR019734">
    <property type="entry name" value="TPR_rpt"/>
</dbReference>
<dbReference type="FunFam" id="1.10.260.100:FF:000002">
    <property type="entry name" value="Stress-induced-phosphoprotein 1 (Hsp70/Hsp90-organizing)"/>
    <property type="match status" value="1"/>
</dbReference>
<evidence type="ECO:0000256" key="5">
    <source>
        <dbReference type="ARBA" id="ARBA00026193"/>
    </source>
</evidence>
<keyword evidence="2" id="KW-0963">Cytoplasm</keyword>
<dbReference type="Pfam" id="PF07719">
    <property type="entry name" value="TPR_2"/>
    <property type="match status" value="1"/>
</dbReference>
<dbReference type="Gene3D" id="1.25.40.10">
    <property type="entry name" value="Tetratricopeptide repeat domain"/>
    <property type="match status" value="2"/>
</dbReference>
<dbReference type="Pfam" id="PF00515">
    <property type="entry name" value="TPR_1"/>
    <property type="match status" value="1"/>
</dbReference>
<comment type="subcellular location">
    <subcellularLocation>
        <location evidence="1">Cytoplasm</location>
    </subcellularLocation>
</comment>
<evidence type="ECO:0000259" key="7">
    <source>
        <dbReference type="SMART" id="SM00727"/>
    </source>
</evidence>
<dbReference type="Pfam" id="PF13414">
    <property type="entry name" value="TPR_11"/>
    <property type="match status" value="1"/>
</dbReference>
<proteinExistence type="predicted"/>
<evidence type="ECO:0000256" key="1">
    <source>
        <dbReference type="ARBA" id="ARBA00004496"/>
    </source>
</evidence>
<sequence length="315" mass="36622">MSDKALKEKDLGNEAYKKKDFAKAHEHYDKAIELDPNNIVFYNNKAEGKYGECISMCTKAAEVGRENRADYKQIAKAYARIGNSYMKQDDQSQALHWIEKSLSEHRDSEIVKKQKELEKLVKEKERLAYIDPKISEEEKTRGNELFKKGDYPGAMKHYNEALKRNPDNHVLYSNRAACYTKLMEFQRAIDDCDTCIKRDPKFVKAYIRKGAALYAMREYSRAQKAYEDAMTIDPNNQEAIDGFTNCIRSNDEDPEKARERALQDPEVQEILRDPGMRMLLEQMSQDPNAAREHLKNPDIFSKLMKLRQAGIIQMR</sequence>
<evidence type="ECO:0000256" key="2">
    <source>
        <dbReference type="ARBA" id="ARBA00022490"/>
    </source>
</evidence>
<feature type="repeat" description="TPR" evidence="6">
    <location>
        <begin position="5"/>
        <end position="38"/>
    </location>
</feature>
<reference evidence="9" key="1">
    <citation type="submission" date="2022-11" db="UniProtKB">
        <authorList>
            <consortium name="WormBaseParasite"/>
        </authorList>
    </citation>
    <scope>IDENTIFICATION</scope>
</reference>
<protein>
    <recommendedName>
        <fullName evidence="5">Stress-induced-phosphoprotein 1</fullName>
    </recommendedName>
</protein>